<dbReference type="Proteomes" id="UP000249754">
    <property type="component" value="Unassembled WGS sequence"/>
</dbReference>
<evidence type="ECO:0000256" key="5">
    <source>
        <dbReference type="ARBA" id="ARBA00022915"/>
    </source>
</evidence>
<keyword evidence="6" id="KW-0560">Oxidoreductase</keyword>
<evidence type="ECO:0000256" key="13">
    <source>
        <dbReference type="NCBIfam" id="TIGR00036"/>
    </source>
</evidence>
<dbReference type="PANTHER" id="PTHR20836:SF0">
    <property type="entry name" value="4-HYDROXY-TETRAHYDRODIPICOLINATE REDUCTASE 1, CHLOROPLASTIC-RELATED"/>
    <property type="match status" value="1"/>
</dbReference>
<dbReference type="NCBIfam" id="TIGR00036">
    <property type="entry name" value="dapB"/>
    <property type="match status" value="1"/>
</dbReference>
<dbReference type="OrthoDB" id="9790352at2"/>
<evidence type="ECO:0000256" key="6">
    <source>
        <dbReference type="ARBA" id="ARBA00023002"/>
    </source>
</evidence>
<organism evidence="16 17">
    <name type="scientific">Pedobacter cryoconitis</name>
    <dbReference type="NCBI Taxonomy" id="188932"/>
    <lineage>
        <taxon>Bacteria</taxon>
        <taxon>Pseudomonadati</taxon>
        <taxon>Bacteroidota</taxon>
        <taxon>Sphingobacteriia</taxon>
        <taxon>Sphingobacteriales</taxon>
        <taxon>Sphingobacteriaceae</taxon>
        <taxon>Pedobacter</taxon>
    </lineage>
</organism>
<dbReference type="SUPFAM" id="SSF51735">
    <property type="entry name" value="NAD(P)-binding Rossmann-fold domains"/>
    <property type="match status" value="1"/>
</dbReference>
<evidence type="ECO:0000256" key="12">
    <source>
        <dbReference type="ARBA" id="ARBA00049396"/>
    </source>
</evidence>
<dbReference type="EMBL" id="QLLR01000040">
    <property type="protein sequence ID" value="RAJ22216.1"/>
    <property type="molecule type" value="Genomic_DNA"/>
</dbReference>
<comment type="catalytic activity">
    <reaction evidence="11">
        <text>(S)-2,3,4,5-tetrahydrodipicolinate + NADP(+) + H2O = (2S,4S)-4-hydroxy-2,3,4,5-tetrahydrodipicolinate + NADPH + H(+)</text>
        <dbReference type="Rhea" id="RHEA:35331"/>
        <dbReference type="ChEBI" id="CHEBI:15377"/>
        <dbReference type="ChEBI" id="CHEBI:15378"/>
        <dbReference type="ChEBI" id="CHEBI:16845"/>
        <dbReference type="ChEBI" id="CHEBI:57783"/>
        <dbReference type="ChEBI" id="CHEBI:58349"/>
        <dbReference type="ChEBI" id="CHEBI:67139"/>
        <dbReference type="EC" id="1.17.1.8"/>
    </reaction>
</comment>
<keyword evidence="2" id="KW-0963">Cytoplasm</keyword>
<evidence type="ECO:0000256" key="3">
    <source>
        <dbReference type="ARBA" id="ARBA00022605"/>
    </source>
</evidence>
<reference evidence="16 17" key="1">
    <citation type="submission" date="2018-06" db="EMBL/GenBank/DDBJ databases">
        <title>Genomic Encyclopedia of Archaeal and Bacterial Type Strains, Phase II (KMG-II): from individual species to whole genera.</title>
        <authorList>
            <person name="Goeker M."/>
        </authorList>
    </citation>
    <scope>NUCLEOTIDE SEQUENCE [LARGE SCALE GENOMIC DNA]</scope>
    <source>
        <strain evidence="16 17">DSM 14825</strain>
    </source>
</reference>
<evidence type="ECO:0000256" key="11">
    <source>
        <dbReference type="ARBA" id="ARBA00049080"/>
    </source>
</evidence>
<name>A0A327RZ88_9SPHI</name>
<comment type="pathway">
    <text evidence="9">Amino-acid biosynthesis; L-lysine biosynthesis via DAP pathway; (S)-tetrahydrodipicolinate from L-aspartate: step 4/4.</text>
</comment>
<protein>
    <recommendedName>
        <fullName evidence="10 13">4-hydroxy-tetrahydrodipicolinate reductase</fullName>
        <ecNumber evidence="10 13">1.17.1.8</ecNumber>
    </recommendedName>
</protein>
<dbReference type="Pfam" id="PF05173">
    <property type="entry name" value="DapB_C"/>
    <property type="match status" value="1"/>
</dbReference>
<dbReference type="SUPFAM" id="SSF55347">
    <property type="entry name" value="Glyceraldehyde-3-phosphate dehydrogenase-like, C-terminal domain"/>
    <property type="match status" value="1"/>
</dbReference>
<dbReference type="AlphaFoldDB" id="A0A327RZ88"/>
<dbReference type="PIRSF" id="PIRSF000161">
    <property type="entry name" value="DHPR"/>
    <property type="match status" value="1"/>
</dbReference>
<keyword evidence="5" id="KW-0220">Diaminopimelate biosynthesis</keyword>
<dbReference type="STRING" id="188932.AY601_2368"/>
<evidence type="ECO:0000256" key="2">
    <source>
        <dbReference type="ARBA" id="ARBA00022490"/>
    </source>
</evidence>
<evidence type="ECO:0000313" key="16">
    <source>
        <dbReference type="EMBL" id="RAJ22216.1"/>
    </source>
</evidence>
<evidence type="ECO:0000256" key="10">
    <source>
        <dbReference type="ARBA" id="ARBA00038983"/>
    </source>
</evidence>
<evidence type="ECO:0000256" key="1">
    <source>
        <dbReference type="ARBA" id="ARBA00006642"/>
    </source>
</evidence>
<evidence type="ECO:0000256" key="8">
    <source>
        <dbReference type="ARBA" id="ARBA00023154"/>
    </source>
</evidence>
<dbReference type="InterPro" id="IPR022663">
    <property type="entry name" value="DapB_C"/>
</dbReference>
<evidence type="ECO:0000256" key="7">
    <source>
        <dbReference type="ARBA" id="ARBA00023027"/>
    </source>
</evidence>
<keyword evidence="3" id="KW-0028">Amino-acid biosynthesis</keyword>
<dbReference type="Gene3D" id="3.40.50.720">
    <property type="entry name" value="NAD(P)-binding Rossmann-like Domain"/>
    <property type="match status" value="1"/>
</dbReference>
<evidence type="ECO:0000256" key="9">
    <source>
        <dbReference type="ARBA" id="ARBA00037922"/>
    </source>
</evidence>
<dbReference type="GO" id="GO:0005829">
    <property type="term" value="C:cytosol"/>
    <property type="evidence" value="ECO:0007669"/>
    <property type="project" value="TreeGrafter"/>
</dbReference>
<keyword evidence="7" id="KW-0520">NAD</keyword>
<dbReference type="GO" id="GO:0008839">
    <property type="term" value="F:4-hydroxy-tetrahydrodipicolinate reductase"/>
    <property type="evidence" value="ECO:0007669"/>
    <property type="project" value="UniProtKB-UniRule"/>
</dbReference>
<feature type="domain" description="Dihydrodipicolinate reductase N-terminal" evidence="14">
    <location>
        <begin position="7"/>
        <end position="128"/>
    </location>
</feature>
<keyword evidence="8" id="KW-0457">Lysine biosynthesis</keyword>
<dbReference type="Gene3D" id="3.30.360.10">
    <property type="entry name" value="Dihydrodipicolinate Reductase, domain 2"/>
    <property type="match status" value="1"/>
</dbReference>
<dbReference type="InterPro" id="IPR036291">
    <property type="entry name" value="NAD(P)-bd_dom_sf"/>
</dbReference>
<evidence type="ECO:0000256" key="4">
    <source>
        <dbReference type="ARBA" id="ARBA00022857"/>
    </source>
</evidence>
<dbReference type="RefSeq" id="WP_111636206.1">
    <property type="nucleotide sequence ID" value="NZ_QLLR01000040.1"/>
</dbReference>
<dbReference type="CDD" id="cd02274">
    <property type="entry name" value="DHDPR_N"/>
    <property type="match status" value="1"/>
</dbReference>
<evidence type="ECO:0000313" key="17">
    <source>
        <dbReference type="Proteomes" id="UP000249754"/>
    </source>
</evidence>
<dbReference type="FunFam" id="3.30.360.10:FF:000009">
    <property type="entry name" value="4-hydroxy-tetrahydrodipicolinate reductase"/>
    <property type="match status" value="1"/>
</dbReference>
<comment type="caution">
    <text evidence="16">The sequence shown here is derived from an EMBL/GenBank/DDBJ whole genome shotgun (WGS) entry which is preliminary data.</text>
</comment>
<feature type="domain" description="Dihydrodipicolinate reductase C-terminal" evidence="15">
    <location>
        <begin position="135"/>
        <end position="257"/>
    </location>
</feature>
<keyword evidence="4" id="KW-0521">NADP</keyword>
<gene>
    <name evidence="16" type="ORF">LY11_04908</name>
</gene>
<evidence type="ECO:0000259" key="14">
    <source>
        <dbReference type="Pfam" id="PF01113"/>
    </source>
</evidence>
<proteinExistence type="inferred from homology"/>
<dbReference type="PANTHER" id="PTHR20836">
    <property type="entry name" value="DIHYDRODIPICOLINATE REDUCTASE"/>
    <property type="match status" value="1"/>
</dbReference>
<comment type="catalytic activity">
    <reaction evidence="12">
        <text>(S)-2,3,4,5-tetrahydrodipicolinate + NAD(+) + H2O = (2S,4S)-4-hydroxy-2,3,4,5-tetrahydrodipicolinate + NADH + H(+)</text>
        <dbReference type="Rhea" id="RHEA:35323"/>
        <dbReference type="ChEBI" id="CHEBI:15377"/>
        <dbReference type="ChEBI" id="CHEBI:15378"/>
        <dbReference type="ChEBI" id="CHEBI:16845"/>
        <dbReference type="ChEBI" id="CHEBI:57540"/>
        <dbReference type="ChEBI" id="CHEBI:57945"/>
        <dbReference type="ChEBI" id="CHEBI:67139"/>
        <dbReference type="EC" id="1.17.1.8"/>
    </reaction>
</comment>
<dbReference type="GO" id="GO:0009089">
    <property type="term" value="P:lysine biosynthetic process via diaminopimelate"/>
    <property type="evidence" value="ECO:0007669"/>
    <property type="project" value="UniProtKB-UniRule"/>
</dbReference>
<dbReference type="EC" id="1.17.1.8" evidence="10 13"/>
<dbReference type="InterPro" id="IPR000846">
    <property type="entry name" value="DapB_N"/>
</dbReference>
<dbReference type="GO" id="GO:0019877">
    <property type="term" value="P:diaminopimelate biosynthetic process"/>
    <property type="evidence" value="ECO:0007669"/>
    <property type="project" value="UniProtKB-KW"/>
</dbReference>
<evidence type="ECO:0000259" key="15">
    <source>
        <dbReference type="Pfam" id="PF05173"/>
    </source>
</evidence>
<dbReference type="InterPro" id="IPR023940">
    <property type="entry name" value="DHDPR_bac"/>
</dbReference>
<comment type="similarity">
    <text evidence="1">Belongs to the DapB family.</text>
</comment>
<accession>A0A327RZ88</accession>
<dbReference type="Pfam" id="PF01113">
    <property type="entry name" value="DapB_N"/>
    <property type="match status" value="1"/>
</dbReference>
<sequence>MTTKKKIRVCVAGATGWAGSELCKGIVLTEDLELVSAVSRKNAGKALNDLLSLSHTPDIPVFGTIEEALAIPCDVLVDYTKPAIAKHQVITALAQGVNVVVGTSGLSDSDYEEISSIADQNKRAVLAVGNFAISVVLLNKFAEMAAKYMPNWEIIDYASDRKIDSPSGSTLELANKLSKVREAHKTIPIADTKGIKETRGANINGMQVHSVRLPGFVIALETIFGMEDEKLTIKHEAGASAKPYVQGALLAIRKVGTFTGLKRGLDNVMDFNA</sequence>